<dbReference type="KEGG" id="cart:PA27867_3974"/>
<evidence type="ECO:0000313" key="1">
    <source>
        <dbReference type="EMBL" id="ANP74880.1"/>
    </source>
</evidence>
<dbReference type="Proteomes" id="UP000092582">
    <property type="component" value="Plasmid pP27867_2"/>
</dbReference>
<reference evidence="1 2" key="1">
    <citation type="submission" date="2016-06" db="EMBL/GenBank/DDBJ databases">
        <title>Genome sequencing of Cryobacterium arcticum PAMC 27867.</title>
        <authorList>
            <person name="Lee J."/>
            <person name="Kim O.-S."/>
        </authorList>
    </citation>
    <scope>NUCLEOTIDE SEQUENCE [LARGE SCALE GENOMIC DNA]</scope>
    <source>
        <strain evidence="1 2">PAMC 27867</strain>
        <plasmid evidence="2">pp27867_2</plasmid>
    </source>
</reference>
<proteinExistence type="predicted"/>
<keyword evidence="2" id="KW-1185">Reference proteome</keyword>
<protein>
    <submittedName>
        <fullName evidence="1">Uncharacterized protein</fullName>
    </submittedName>
</protein>
<keyword evidence="1" id="KW-0614">Plasmid</keyword>
<gene>
    <name evidence="1" type="ORF">PA27867_3974</name>
</gene>
<name>A0A1B1BQG0_9MICO</name>
<dbReference type="AlphaFoldDB" id="A0A1B1BQG0"/>
<organism evidence="1 2">
    <name type="scientific">Cryobacterium arcticum</name>
    <dbReference type="NCBI Taxonomy" id="670052"/>
    <lineage>
        <taxon>Bacteria</taxon>
        <taxon>Bacillati</taxon>
        <taxon>Actinomycetota</taxon>
        <taxon>Actinomycetes</taxon>
        <taxon>Micrococcales</taxon>
        <taxon>Microbacteriaceae</taxon>
        <taxon>Cryobacterium</taxon>
    </lineage>
</organism>
<sequence length="133" mass="15420">MSANSLKRKLLLIKQLHKRGPTDPKEIRRLLSCERLRLRHNTHRKPPLHGVNYLQEHPMNLFWDLDLVTRCGAGEKVTRDRGLSTGSLVRREKIVHPGDTSQVVAYVCLLAQCHRVAHNYSLFARNVTHLRIF</sequence>
<dbReference type="EMBL" id="CP016284">
    <property type="protein sequence ID" value="ANP74880.1"/>
    <property type="molecule type" value="Genomic_DNA"/>
</dbReference>
<evidence type="ECO:0000313" key="2">
    <source>
        <dbReference type="Proteomes" id="UP000092582"/>
    </source>
</evidence>
<accession>A0A1B1BQG0</accession>
<geneLocation type="plasmid" evidence="2">
    <name>pp27867_2</name>
</geneLocation>